<dbReference type="OrthoDB" id="6513628at2759"/>
<dbReference type="PANTHER" id="PTHR12784">
    <property type="entry name" value="STEERIN"/>
    <property type="match status" value="1"/>
</dbReference>
<feature type="compositionally biased region" description="Low complexity" evidence="2">
    <location>
        <begin position="131"/>
        <end position="149"/>
    </location>
</feature>
<dbReference type="InterPro" id="IPR039041">
    <property type="entry name" value="Nav/unc-53"/>
</dbReference>
<dbReference type="GO" id="GO:0015630">
    <property type="term" value="C:microtubule cytoskeleton"/>
    <property type="evidence" value="ECO:0007669"/>
    <property type="project" value="TreeGrafter"/>
</dbReference>
<feature type="coiled-coil region" evidence="1">
    <location>
        <begin position="26"/>
        <end position="53"/>
    </location>
</feature>
<feature type="compositionally biased region" description="Low complexity" evidence="2">
    <location>
        <begin position="209"/>
        <end position="222"/>
    </location>
</feature>
<organism evidence="3 4">
    <name type="scientific">Synaphobranchus kaupii</name>
    <name type="common">Kaup's arrowtooth eel</name>
    <dbReference type="NCBI Taxonomy" id="118154"/>
    <lineage>
        <taxon>Eukaryota</taxon>
        <taxon>Metazoa</taxon>
        <taxon>Chordata</taxon>
        <taxon>Craniata</taxon>
        <taxon>Vertebrata</taxon>
        <taxon>Euteleostomi</taxon>
        <taxon>Actinopterygii</taxon>
        <taxon>Neopterygii</taxon>
        <taxon>Teleostei</taxon>
        <taxon>Anguilliformes</taxon>
        <taxon>Synaphobranchidae</taxon>
        <taxon>Synaphobranchus</taxon>
    </lineage>
</organism>
<proteinExistence type="predicted"/>
<evidence type="ECO:0000256" key="2">
    <source>
        <dbReference type="SAM" id="MobiDB-lite"/>
    </source>
</evidence>
<name>A0A9Q1FK58_SYNKA</name>
<evidence type="ECO:0000313" key="4">
    <source>
        <dbReference type="Proteomes" id="UP001152622"/>
    </source>
</evidence>
<feature type="region of interest" description="Disordered" evidence="2">
    <location>
        <begin position="286"/>
        <end position="309"/>
    </location>
</feature>
<protein>
    <submittedName>
        <fullName evidence="3">Uncharacterized protein</fullName>
    </submittedName>
</protein>
<gene>
    <name evidence="3" type="ORF">SKAU_G00169640</name>
</gene>
<evidence type="ECO:0000313" key="3">
    <source>
        <dbReference type="EMBL" id="KAJ8360439.1"/>
    </source>
</evidence>
<evidence type="ECO:0000256" key="1">
    <source>
        <dbReference type="SAM" id="Coils"/>
    </source>
</evidence>
<reference evidence="3" key="1">
    <citation type="journal article" date="2023" name="Science">
        <title>Genome structures resolve the early diversification of teleost fishes.</title>
        <authorList>
            <person name="Parey E."/>
            <person name="Louis A."/>
            <person name="Montfort J."/>
            <person name="Bouchez O."/>
            <person name="Roques C."/>
            <person name="Iampietro C."/>
            <person name="Lluch J."/>
            <person name="Castinel A."/>
            <person name="Donnadieu C."/>
            <person name="Desvignes T."/>
            <person name="Floi Bucao C."/>
            <person name="Jouanno E."/>
            <person name="Wen M."/>
            <person name="Mejri S."/>
            <person name="Dirks R."/>
            <person name="Jansen H."/>
            <person name="Henkel C."/>
            <person name="Chen W.J."/>
            <person name="Zahm M."/>
            <person name="Cabau C."/>
            <person name="Klopp C."/>
            <person name="Thompson A.W."/>
            <person name="Robinson-Rechavi M."/>
            <person name="Braasch I."/>
            <person name="Lecointre G."/>
            <person name="Bobe J."/>
            <person name="Postlethwait J.H."/>
            <person name="Berthelot C."/>
            <person name="Roest Crollius H."/>
            <person name="Guiguen Y."/>
        </authorList>
    </citation>
    <scope>NUCLEOTIDE SEQUENCE</scope>
    <source>
        <strain evidence="3">WJC10195</strain>
    </source>
</reference>
<dbReference type="GO" id="GO:0043194">
    <property type="term" value="C:axon initial segment"/>
    <property type="evidence" value="ECO:0007669"/>
    <property type="project" value="TreeGrafter"/>
</dbReference>
<dbReference type="GO" id="GO:0001578">
    <property type="term" value="P:microtubule bundle formation"/>
    <property type="evidence" value="ECO:0007669"/>
    <property type="project" value="TreeGrafter"/>
</dbReference>
<dbReference type="GO" id="GO:0001764">
    <property type="term" value="P:neuron migration"/>
    <property type="evidence" value="ECO:0007669"/>
    <property type="project" value="TreeGrafter"/>
</dbReference>
<keyword evidence="4" id="KW-1185">Reference proteome</keyword>
<comment type="caution">
    <text evidence="3">The sequence shown here is derived from an EMBL/GenBank/DDBJ whole genome shotgun (WGS) entry which is preliminary data.</text>
</comment>
<sequence length="309" mass="33520">MIRSGSFREPGDDVHGSVLSLASNASSSYSSQIRKLRRELETSQEKVANLTCQLSENVNLVAAFEQSLALMTSRLQTLSVTAELKDTELLDLRETIEVLKTKKTEAQTVIQGALSSPDIAPKELHIKRQNSSESISSLNSISSHSSVGSCKDADAKKRKKKSWLRSSFNKAFSIKKGPKSGYSDIEEIATPDSSAPSSPKLSHDGGENPPSALRSPTSASSSVIFEGAEENDEKVVSGLRSELWEKERKLTDIRLEALSSAHQLEQLQDAMNSMQMTVENLKAENDQLKGSPAPGPVLQLPGSRPDPPC</sequence>
<dbReference type="PANTHER" id="PTHR12784:SF3">
    <property type="entry name" value="NEURON NAVIGATOR 1"/>
    <property type="match status" value="1"/>
</dbReference>
<dbReference type="EMBL" id="JAINUF010000005">
    <property type="protein sequence ID" value="KAJ8360439.1"/>
    <property type="molecule type" value="Genomic_DNA"/>
</dbReference>
<feature type="region of interest" description="Disordered" evidence="2">
    <location>
        <begin position="128"/>
        <end position="154"/>
    </location>
</feature>
<accession>A0A9Q1FK58</accession>
<feature type="compositionally biased region" description="Polar residues" evidence="2">
    <location>
        <begin position="191"/>
        <end position="200"/>
    </location>
</feature>
<dbReference type="AlphaFoldDB" id="A0A9Q1FK58"/>
<dbReference type="Proteomes" id="UP001152622">
    <property type="component" value="Chromosome 5"/>
</dbReference>
<feature type="region of interest" description="Disordered" evidence="2">
    <location>
        <begin position="176"/>
        <end position="232"/>
    </location>
</feature>
<keyword evidence="1" id="KW-0175">Coiled coil</keyword>